<organism evidence="1 2">
    <name type="scientific">Oculimacula yallundae</name>
    <dbReference type="NCBI Taxonomy" id="86028"/>
    <lineage>
        <taxon>Eukaryota</taxon>
        <taxon>Fungi</taxon>
        <taxon>Dikarya</taxon>
        <taxon>Ascomycota</taxon>
        <taxon>Pezizomycotina</taxon>
        <taxon>Leotiomycetes</taxon>
        <taxon>Helotiales</taxon>
        <taxon>Ploettnerulaceae</taxon>
        <taxon>Oculimacula</taxon>
    </lineage>
</organism>
<keyword evidence="2" id="KW-1185">Reference proteome</keyword>
<reference evidence="1 2" key="1">
    <citation type="journal article" date="2024" name="Commun. Biol.">
        <title>Comparative genomic analysis of thermophilic fungi reveals convergent evolutionary adaptations and gene losses.</title>
        <authorList>
            <person name="Steindorff A.S."/>
            <person name="Aguilar-Pontes M.V."/>
            <person name="Robinson A.J."/>
            <person name="Andreopoulos B."/>
            <person name="LaButti K."/>
            <person name="Kuo A."/>
            <person name="Mondo S."/>
            <person name="Riley R."/>
            <person name="Otillar R."/>
            <person name="Haridas S."/>
            <person name="Lipzen A."/>
            <person name="Grimwood J."/>
            <person name="Schmutz J."/>
            <person name="Clum A."/>
            <person name="Reid I.D."/>
            <person name="Moisan M.C."/>
            <person name="Butler G."/>
            <person name="Nguyen T.T.M."/>
            <person name="Dewar K."/>
            <person name="Conant G."/>
            <person name="Drula E."/>
            <person name="Henrissat B."/>
            <person name="Hansel C."/>
            <person name="Singer S."/>
            <person name="Hutchinson M.I."/>
            <person name="de Vries R.P."/>
            <person name="Natvig D.O."/>
            <person name="Powell A.J."/>
            <person name="Tsang A."/>
            <person name="Grigoriev I.V."/>
        </authorList>
    </citation>
    <scope>NUCLEOTIDE SEQUENCE [LARGE SCALE GENOMIC DNA]</scope>
    <source>
        <strain evidence="1 2">CBS 494.80</strain>
    </source>
</reference>
<proteinExistence type="predicted"/>
<accession>A0ABR4CYV2</accession>
<gene>
    <name evidence="1" type="ORF">VTL71DRAFT_11</name>
</gene>
<comment type="caution">
    <text evidence="1">The sequence shown here is derived from an EMBL/GenBank/DDBJ whole genome shotgun (WGS) entry which is preliminary data.</text>
</comment>
<dbReference type="EMBL" id="JAZHXI010000001">
    <property type="protein sequence ID" value="KAL2075069.1"/>
    <property type="molecule type" value="Genomic_DNA"/>
</dbReference>
<name>A0ABR4CYV2_9HELO</name>
<evidence type="ECO:0000313" key="2">
    <source>
        <dbReference type="Proteomes" id="UP001595075"/>
    </source>
</evidence>
<sequence>MQEELEITKKEIVQHMGALATVVDIYDIQQRTAGFKFQNRVFGARLAGVAAVIGTIPEIKEEVNELGDNVTQRSDELCNVLATIPDIDRLDSAGILKEEKFTETSKSDNEELLLSHTTFESKLNTANELIIKAVSDPAASLLQKPDFDETIGAAKGNVMDAVSKLMSSATL</sequence>
<evidence type="ECO:0000313" key="1">
    <source>
        <dbReference type="EMBL" id="KAL2075069.1"/>
    </source>
</evidence>
<protein>
    <submittedName>
        <fullName evidence="1">Uncharacterized protein</fullName>
    </submittedName>
</protein>
<dbReference type="Proteomes" id="UP001595075">
    <property type="component" value="Unassembled WGS sequence"/>
</dbReference>